<comment type="function">
    <text evidence="3">Catalyzes the phosphorolysis of diverse nucleosides, yielding D-ribose 1-phosphate and the respective free bases. Can use uridine, adenosine, guanosine, cytidine, thymidine, inosine and xanthosine as substrates. Also catalyzes the reverse reactions.</text>
</comment>
<keyword evidence="1 3" id="KW-0328">Glycosyltransferase</keyword>
<accession>A0ABY5TRJ1</accession>
<comment type="catalytic activity">
    <reaction evidence="3">
        <text>thymidine + phosphate = 2-deoxy-alpha-D-ribose 1-phosphate + thymine</text>
        <dbReference type="Rhea" id="RHEA:16037"/>
        <dbReference type="ChEBI" id="CHEBI:17748"/>
        <dbReference type="ChEBI" id="CHEBI:17821"/>
        <dbReference type="ChEBI" id="CHEBI:43474"/>
        <dbReference type="ChEBI" id="CHEBI:57259"/>
        <dbReference type="EC" id="2.4.2.2"/>
    </reaction>
</comment>
<evidence type="ECO:0000313" key="5">
    <source>
        <dbReference type="Proteomes" id="UP001059934"/>
    </source>
</evidence>
<dbReference type="HAMAP" id="MF_01537">
    <property type="entry name" value="Nucleos_phosphorylase_PpnP"/>
    <property type="match status" value="1"/>
</dbReference>
<dbReference type="Proteomes" id="UP001059934">
    <property type="component" value="Chromosome"/>
</dbReference>
<dbReference type="InterPro" id="IPR009664">
    <property type="entry name" value="Ppnp"/>
</dbReference>
<keyword evidence="5" id="KW-1185">Reference proteome</keyword>
<comment type="catalytic activity">
    <reaction evidence="3">
        <text>cytidine + phosphate = cytosine + alpha-D-ribose 1-phosphate</text>
        <dbReference type="Rhea" id="RHEA:52540"/>
        <dbReference type="ChEBI" id="CHEBI:16040"/>
        <dbReference type="ChEBI" id="CHEBI:17562"/>
        <dbReference type="ChEBI" id="CHEBI:43474"/>
        <dbReference type="ChEBI" id="CHEBI:57720"/>
        <dbReference type="EC" id="2.4.2.2"/>
    </reaction>
</comment>
<dbReference type="SUPFAM" id="SSF51182">
    <property type="entry name" value="RmlC-like cupins"/>
    <property type="match status" value="1"/>
</dbReference>
<comment type="similarity">
    <text evidence="3">Belongs to the nucleoside phosphorylase PpnP family.</text>
</comment>
<comment type="catalytic activity">
    <reaction evidence="3">
        <text>a purine D-ribonucleoside + phosphate = a purine nucleobase + alpha-D-ribose 1-phosphate</text>
        <dbReference type="Rhea" id="RHEA:19805"/>
        <dbReference type="ChEBI" id="CHEBI:26386"/>
        <dbReference type="ChEBI" id="CHEBI:43474"/>
        <dbReference type="ChEBI" id="CHEBI:57720"/>
        <dbReference type="ChEBI" id="CHEBI:142355"/>
        <dbReference type="EC" id="2.4.2.1"/>
    </reaction>
</comment>
<evidence type="ECO:0000256" key="2">
    <source>
        <dbReference type="ARBA" id="ARBA00022679"/>
    </source>
</evidence>
<reference evidence="4" key="1">
    <citation type="submission" date="2022-08" db="EMBL/GenBank/DDBJ databases">
        <title>Catabolic pathway analysis in culturable SAR92 clade bacteria reveals their overlooked roles in DMSP degradation in coastal seas.</title>
        <authorList>
            <person name="He X."/>
            <person name="Zhang X."/>
            <person name="Zhang Y."/>
        </authorList>
    </citation>
    <scope>NUCLEOTIDE SEQUENCE</scope>
    <source>
        <strain evidence="4">H455</strain>
    </source>
</reference>
<dbReference type="EMBL" id="CP103416">
    <property type="protein sequence ID" value="UVW35251.1"/>
    <property type="molecule type" value="Genomic_DNA"/>
</dbReference>
<dbReference type="InterPro" id="IPR011051">
    <property type="entry name" value="RmlC_Cupin_sf"/>
</dbReference>
<dbReference type="EC" id="2.4.2.2" evidence="3"/>
<dbReference type="Gene3D" id="2.60.120.10">
    <property type="entry name" value="Jelly Rolls"/>
    <property type="match status" value="1"/>
</dbReference>
<organism evidence="4 5">
    <name type="scientific">SAR92 clade bacterium H455</name>
    <dbReference type="NCBI Taxonomy" id="2974818"/>
    <lineage>
        <taxon>Bacteria</taxon>
        <taxon>Pseudomonadati</taxon>
        <taxon>Pseudomonadota</taxon>
        <taxon>Gammaproteobacteria</taxon>
        <taxon>Cellvibrionales</taxon>
        <taxon>Porticoccaceae</taxon>
        <taxon>SAR92 clade</taxon>
    </lineage>
</organism>
<dbReference type="InterPro" id="IPR014710">
    <property type="entry name" value="RmlC-like_jellyroll"/>
</dbReference>
<protein>
    <recommendedName>
        <fullName evidence="3">Pyrimidine/purine nucleoside phosphorylase</fullName>
        <ecNumber evidence="3">2.4.2.1</ecNumber>
        <ecNumber evidence="3">2.4.2.2</ecNumber>
    </recommendedName>
    <alternativeName>
        <fullName evidence="3">Adenosine phosphorylase</fullName>
    </alternativeName>
    <alternativeName>
        <fullName evidence="3">Cytidine phosphorylase</fullName>
    </alternativeName>
    <alternativeName>
        <fullName evidence="3">Guanosine phosphorylase</fullName>
    </alternativeName>
    <alternativeName>
        <fullName evidence="3">Inosine phosphorylase</fullName>
    </alternativeName>
    <alternativeName>
        <fullName evidence="3">Thymidine phosphorylase</fullName>
    </alternativeName>
    <alternativeName>
        <fullName evidence="3">Uridine phosphorylase</fullName>
    </alternativeName>
    <alternativeName>
        <fullName evidence="3">Xanthosine phosphorylase</fullName>
    </alternativeName>
</protein>
<gene>
    <name evidence="3" type="primary">ppnP</name>
    <name evidence="4" type="ORF">NYF23_01270</name>
</gene>
<evidence type="ECO:0000256" key="1">
    <source>
        <dbReference type="ARBA" id="ARBA00022676"/>
    </source>
</evidence>
<proteinExistence type="inferred from homology"/>
<name>A0ABY5TRJ1_9GAMM</name>
<dbReference type="PANTHER" id="PTHR36540:SF1">
    <property type="entry name" value="PYRIMIDINE_PURINE NUCLEOSIDE PHOSPHORYLASE"/>
    <property type="match status" value="1"/>
</dbReference>
<evidence type="ECO:0000256" key="3">
    <source>
        <dbReference type="HAMAP-Rule" id="MF_01537"/>
    </source>
</evidence>
<comment type="catalytic activity">
    <reaction evidence="3">
        <text>adenosine + phosphate = alpha-D-ribose 1-phosphate + adenine</text>
        <dbReference type="Rhea" id="RHEA:27642"/>
        <dbReference type="ChEBI" id="CHEBI:16335"/>
        <dbReference type="ChEBI" id="CHEBI:16708"/>
        <dbReference type="ChEBI" id="CHEBI:43474"/>
        <dbReference type="ChEBI" id="CHEBI:57720"/>
        <dbReference type="EC" id="2.4.2.1"/>
    </reaction>
</comment>
<sequence length="104" mass="11182">MSEFANVSVSLEANVYFDGQVTSRAIVLADGTQKTLGVMLPGEYEFGTEVRELMEITSGQLDVLLPGATEWQACTGGSEFGVPAAAKFSVRVQQVTNYVCSYFA</sequence>
<dbReference type="PANTHER" id="PTHR36540">
    <property type="entry name" value="PYRIMIDINE/PURINE NUCLEOSIDE PHOSPHORYLASE"/>
    <property type="match status" value="1"/>
</dbReference>
<comment type="catalytic activity">
    <reaction evidence="3">
        <text>uridine + phosphate = alpha-D-ribose 1-phosphate + uracil</text>
        <dbReference type="Rhea" id="RHEA:24388"/>
        <dbReference type="ChEBI" id="CHEBI:16704"/>
        <dbReference type="ChEBI" id="CHEBI:17568"/>
        <dbReference type="ChEBI" id="CHEBI:43474"/>
        <dbReference type="ChEBI" id="CHEBI:57720"/>
        <dbReference type="EC" id="2.4.2.2"/>
    </reaction>
</comment>
<comment type="catalytic activity">
    <reaction evidence="3">
        <text>guanosine + phosphate = alpha-D-ribose 1-phosphate + guanine</text>
        <dbReference type="Rhea" id="RHEA:13233"/>
        <dbReference type="ChEBI" id="CHEBI:16235"/>
        <dbReference type="ChEBI" id="CHEBI:16750"/>
        <dbReference type="ChEBI" id="CHEBI:43474"/>
        <dbReference type="ChEBI" id="CHEBI:57720"/>
        <dbReference type="EC" id="2.4.2.1"/>
    </reaction>
</comment>
<keyword evidence="2 3" id="KW-0808">Transferase</keyword>
<comment type="catalytic activity">
    <reaction evidence="3">
        <text>inosine + phosphate = alpha-D-ribose 1-phosphate + hypoxanthine</text>
        <dbReference type="Rhea" id="RHEA:27646"/>
        <dbReference type="ChEBI" id="CHEBI:17368"/>
        <dbReference type="ChEBI" id="CHEBI:17596"/>
        <dbReference type="ChEBI" id="CHEBI:43474"/>
        <dbReference type="ChEBI" id="CHEBI:57720"/>
        <dbReference type="EC" id="2.4.2.1"/>
    </reaction>
</comment>
<dbReference type="EC" id="2.4.2.1" evidence="3"/>
<comment type="catalytic activity">
    <reaction evidence="3">
        <text>xanthosine + phosphate = alpha-D-ribose 1-phosphate + xanthine</text>
        <dbReference type="Rhea" id="RHEA:27638"/>
        <dbReference type="ChEBI" id="CHEBI:17712"/>
        <dbReference type="ChEBI" id="CHEBI:18107"/>
        <dbReference type="ChEBI" id="CHEBI:43474"/>
        <dbReference type="ChEBI" id="CHEBI:57720"/>
        <dbReference type="EC" id="2.4.2.1"/>
    </reaction>
</comment>
<dbReference type="CDD" id="cd20296">
    <property type="entry name" value="cupin_PpnP-like"/>
    <property type="match status" value="1"/>
</dbReference>
<evidence type="ECO:0000313" key="4">
    <source>
        <dbReference type="EMBL" id="UVW35251.1"/>
    </source>
</evidence>
<dbReference type="Pfam" id="PF06865">
    <property type="entry name" value="Ppnp"/>
    <property type="match status" value="1"/>
</dbReference>